<keyword evidence="3" id="KW-1185">Reference proteome</keyword>
<dbReference type="Gene3D" id="1.25.40.20">
    <property type="entry name" value="Ankyrin repeat-containing domain"/>
    <property type="match status" value="1"/>
</dbReference>
<proteinExistence type="predicted"/>
<name>A0AAV8Y0H4_9CUCU</name>
<evidence type="ECO:0000313" key="3">
    <source>
        <dbReference type="Proteomes" id="UP001162162"/>
    </source>
</evidence>
<dbReference type="SUPFAM" id="SSF48403">
    <property type="entry name" value="Ankyrin repeat"/>
    <property type="match status" value="1"/>
</dbReference>
<organism evidence="2 3">
    <name type="scientific">Aromia moschata</name>
    <dbReference type="NCBI Taxonomy" id="1265417"/>
    <lineage>
        <taxon>Eukaryota</taxon>
        <taxon>Metazoa</taxon>
        <taxon>Ecdysozoa</taxon>
        <taxon>Arthropoda</taxon>
        <taxon>Hexapoda</taxon>
        <taxon>Insecta</taxon>
        <taxon>Pterygota</taxon>
        <taxon>Neoptera</taxon>
        <taxon>Endopterygota</taxon>
        <taxon>Coleoptera</taxon>
        <taxon>Polyphaga</taxon>
        <taxon>Cucujiformia</taxon>
        <taxon>Chrysomeloidea</taxon>
        <taxon>Cerambycidae</taxon>
        <taxon>Cerambycinae</taxon>
        <taxon>Callichromatini</taxon>
        <taxon>Aromia</taxon>
    </lineage>
</organism>
<evidence type="ECO:0000313" key="2">
    <source>
        <dbReference type="EMBL" id="KAJ8944677.1"/>
    </source>
</evidence>
<evidence type="ECO:0008006" key="4">
    <source>
        <dbReference type="Google" id="ProtNLM"/>
    </source>
</evidence>
<dbReference type="InterPro" id="IPR036770">
    <property type="entry name" value="Ankyrin_rpt-contain_sf"/>
</dbReference>
<dbReference type="EMBL" id="JAPWTK010000243">
    <property type="protein sequence ID" value="KAJ8944677.1"/>
    <property type="molecule type" value="Genomic_DNA"/>
</dbReference>
<dbReference type="Pfam" id="PF13637">
    <property type="entry name" value="Ank_4"/>
    <property type="match status" value="1"/>
</dbReference>
<dbReference type="InterPro" id="IPR002110">
    <property type="entry name" value="Ankyrin_rpt"/>
</dbReference>
<comment type="caution">
    <text evidence="2">The sequence shown here is derived from an EMBL/GenBank/DDBJ whole genome shotgun (WGS) entry which is preliminary data.</text>
</comment>
<dbReference type="PROSITE" id="PS50088">
    <property type="entry name" value="ANK_REPEAT"/>
    <property type="match status" value="1"/>
</dbReference>
<dbReference type="SMART" id="SM00248">
    <property type="entry name" value="ANK"/>
    <property type="match status" value="4"/>
</dbReference>
<accession>A0AAV8Y0H4</accession>
<dbReference type="Proteomes" id="UP001162162">
    <property type="component" value="Unassembled WGS sequence"/>
</dbReference>
<reference evidence="2" key="1">
    <citation type="journal article" date="2023" name="Insect Mol. Biol.">
        <title>Genome sequencing provides insights into the evolution of gene families encoding plant cell wall-degrading enzymes in longhorned beetles.</title>
        <authorList>
            <person name="Shin N.R."/>
            <person name="Okamura Y."/>
            <person name="Kirsch R."/>
            <person name="Pauchet Y."/>
        </authorList>
    </citation>
    <scope>NUCLEOTIDE SEQUENCE</scope>
    <source>
        <strain evidence="2">AMC_N1</strain>
    </source>
</reference>
<protein>
    <recommendedName>
        <fullName evidence="4">Ankyrin repeat protein</fullName>
    </recommendedName>
</protein>
<dbReference type="AlphaFoldDB" id="A0AAV8Y0H4"/>
<gene>
    <name evidence="2" type="ORF">NQ318_015885</name>
</gene>
<feature type="repeat" description="ANK" evidence="1">
    <location>
        <begin position="143"/>
        <end position="175"/>
    </location>
</feature>
<keyword evidence="1" id="KW-0040">ANK repeat</keyword>
<evidence type="ECO:0000256" key="1">
    <source>
        <dbReference type="PROSITE-ProRule" id="PRU00023"/>
    </source>
</evidence>
<sequence length="522" mass="60987">MGVSNSVLAPRYDFTRLMLYININNIKPFKESIKFVEAKDLDKLLLEAISKGKKDFFDLIVKQIQLLKKSNPSSYRNTEFYEQCFSAIVNNTIPYYALRLIEINKDIVPTERRLLHVAIHFEREEIAHQLILRGSDVSAFDIIGNTPLEEAIRCNNLELVCMLLYYGAYTNNLENNLTSFMYSIICQSSQDIQRILMEYETDFNLCCNSTSILFFAIKYNSPVTLDIIERGANVNYCHGIHNAISLAMYCECDSDVFRLLWEQFDYDVWKTSYSKSVLLKLLQDYMSMPIWLEYLNILMENEAKLRLDLEHHNNSYFYKSDLLISTFFLQCFNIGIASETIEFWILHLLSHGAHIFAKDIDIIYSELKEFTPFLELLLYMDLQGDTYNLDVIHTVNRLMYFRYCPLPDMQTFILNVSIFPDLLSDIIRKLRNYCAFSNSLQMQVLDILGSETATYDICKRLLESSVTFPSLLQLSRDAARKSICQNYDIKNSCKLLTIVRYLGLPKCIENILLFNKSIYYYS</sequence>